<reference evidence="1" key="1">
    <citation type="submission" date="2021-01" db="EMBL/GenBank/DDBJ databases">
        <authorList>
            <person name="Corre E."/>
            <person name="Pelletier E."/>
            <person name="Niang G."/>
            <person name="Scheremetjew M."/>
            <person name="Finn R."/>
            <person name="Kale V."/>
            <person name="Holt S."/>
            <person name="Cochrane G."/>
            <person name="Meng A."/>
            <person name="Brown T."/>
            <person name="Cohen L."/>
        </authorList>
    </citation>
    <scope>NUCLEOTIDE SEQUENCE</scope>
    <source>
        <strain evidence="1">RCC927</strain>
    </source>
</reference>
<sequence length="228" mass="24689">MADVYGGKMLGVLVGSRRRDGARVTLKAFSGQLPGYPEGAMGSWFLHGWAAPLAGLTHHDGEYQATLLETHALTRAIGECEPGRREDVKALKEQRRALSNGLLARIRASYDLSDQGLTLDSVYAPCPVPGGAGDCAAAKLVLAAKKQGVEPEGMCEWWAFSDTPKGGGRRAGRVYSACGRCQRLLPAMLGEACQEPLSERRLRAMLAETPRWLEPHIVPHARIDEWAA</sequence>
<dbReference type="AlphaFoldDB" id="A0A7S3BNI0"/>
<proteinExistence type="predicted"/>
<evidence type="ECO:0000313" key="1">
    <source>
        <dbReference type="EMBL" id="CAE0138902.1"/>
    </source>
</evidence>
<gene>
    <name evidence="1" type="ORF">PSIN1315_LOCUS7132</name>
</gene>
<protein>
    <submittedName>
        <fullName evidence="1">Uncharacterized protein</fullName>
    </submittedName>
</protein>
<name>A0A7S3BNI0_9VIRI</name>
<dbReference type="EMBL" id="HBHY01011051">
    <property type="protein sequence ID" value="CAE0138902.1"/>
    <property type="molecule type" value="Transcribed_RNA"/>
</dbReference>
<accession>A0A7S3BNI0</accession>
<organism evidence="1">
    <name type="scientific">Prasinoderma singulare</name>
    <dbReference type="NCBI Taxonomy" id="676789"/>
    <lineage>
        <taxon>Eukaryota</taxon>
        <taxon>Viridiplantae</taxon>
        <taxon>Prasinodermophyta</taxon>
        <taxon>Prasinodermophyceae</taxon>
        <taxon>Prasinodermales</taxon>
        <taxon>Prasinodermaceae</taxon>
        <taxon>Prasinoderma</taxon>
    </lineage>
</organism>